<dbReference type="NCBIfam" id="NF001924">
    <property type="entry name" value="PRK00702.1"/>
    <property type="match status" value="1"/>
</dbReference>
<comment type="caution">
    <text evidence="6">The sequence shown here is derived from an EMBL/GenBank/DDBJ whole genome shotgun (WGS) entry which is preliminary data.</text>
</comment>
<dbReference type="Pfam" id="PF06026">
    <property type="entry name" value="Rib_5-P_isom_A"/>
    <property type="match status" value="1"/>
</dbReference>
<dbReference type="GO" id="GO:0004751">
    <property type="term" value="F:ribose-5-phosphate isomerase activity"/>
    <property type="evidence" value="ECO:0007669"/>
    <property type="project" value="UniProtKB-EC"/>
</dbReference>
<evidence type="ECO:0000256" key="4">
    <source>
        <dbReference type="ARBA" id="ARBA00023235"/>
    </source>
</evidence>
<comment type="catalytic activity">
    <reaction evidence="1">
        <text>aldehydo-D-ribose 5-phosphate = D-ribulose 5-phosphate</text>
        <dbReference type="Rhea" id="RHEA:14657"/>
        <dbReference type="ChEBI" id="CHEBI:58121"/>
        <dbReference type="ChEBI" id="CHEBI:58273"/>
        <dbReference type="EC" id="5.3.1.6"/>
    </reaction>
</comment>
<dbReference type="EC" id="5.3.1.6" evidence="3"/>
<reference evidence="6" key="1">
    <citation type="journal article" date="2015" name="Nature">
        <title>Complex archaea that bridge the gap between prokaryotes and eukaryotes.</title>
        <authorList>
            <person name="Spang A."/>
            <person name="Saw J.H."/>
            <person name="Jorgensen S.L."/>
            <person name="Zaremba-Niedzwiedzka K."/>
            <person name="Martijn J."/>
            <person name="Lind A.E."/>
            <person name="van Eijk R."/>
            <person name="Schleper C."/>
            <person name="Guy L."/>
            <person name="Ettema T.J."/>
        </authorList>
    </citation>
    <scope>NUCLEOTIDE SEQUENCE</scope>
</reference>
<dbReference type="FunFam" id="3.30.70.260:FF:000018">
    <property type="entry name" value="Ribose-5-phosphate isomerase A"/>
    <property type="match status" value="1"/>
</dbReference>
<evidence type="ECO:0000313" key="6">
    <source>
        <dbReference type="EMBL" id="KKM17665.1"/>
    </source>
</evidence>
<dbReference type="InterPro" id="IPR004788">
    <property type="entry name" value="Ribose5P_isomerase_type_A"/>
</dbReference>
<proteinExistence type="inferred from homology"/>
<dbReference type="SUPFAM" id="SSF75445">
    <property type="entry name" value="D-ribose-5-phosphate isomerase (RpiA), lid domain"/>
    <property type="match status" value="1"/>
</dbReference>
<evidence type="ECO:0000256" key="5">
    <source>
        <dbReference type="ARBA" id="ARBA00029734"/>
    </source>
</evidence>
<accession>A0A0F9KQH5</accession>
<keyword evidence="4" id="KW-0413">Isomerase</keyword>
<dbReference type="EMBL" id="LAZR01014399">
    <property type="protein sequence ID" value="KKM17665.1"/>
    <property type="molecule type" value="Genomic_DNA"/>
</dbReference>
<dbReference type="FunFam" id="3.40.50.1360:FF:000001">
    <property type="entry name" value="Ribose-5-phosphate isomerase A"/>
    <property type="match status" value="1"/>
</dbReference>
<dbReference type="HAMAP" id="MF_00170">
    <property type="entry name" value="Rib_5P_isom_A"/>
    <property type="match status" value="1"/>
</dbReference>
<dbReference type="InterPro" id="IPR020672">
    <property type="entry name" value="Ribose5P_isomerase_typA_subgr"/>
</dbReference>
<evidence type="ECO:0000256" key="1">
    <source>
        <dbReference type="ARBA" id="ARBA00001713"/>
    </source>
</evidence>
<name>A0A0F9KQH5_9ZZZZ</name>
<protein>
    <recommendedName>
        <fullName evidence="3">ribose-5-phosphate isomerase</fullName>
        <ecNumber evidence="3">5.3.1.6</ecNumber>
    </recommendedName>
    <alternativeName>
        <fullName evidence="5">Phosphoriboisomerase</fullName>
    </alternativeName>
</protein>
<dbReference type="GO" id="GO:0006014">
    <property type="term" value="P:D-ribose metabolic process"/>
    <property type="evidence" value="ECO:0007669"/>
    <property type="project" value="TreeGrafter"/>
</dbReference>
<dbReference type="CDD" id="cd01398">
    <property type="entry name" value="RPI_A"/>
    <property type="match status" value="1"/>
</dbReference>
<comment type="similarity">
    <text evidence="2">Belongs to the ribose 5-phosphate isomerase family.</text>
</comment>
<evidence type="ECO:0000256" key="3">
    <source>
        <dbReference type="ARBA" id="ARBA00011959"/>
    </source>
</evidence>
<dbReference type="Gene3D" id="3.40.50.1360">
    <property type="match status" value="1"/>
</dbReference>
<dbReference type="NCBIfam" id="TIGR00021">
    <property type="entry name" value="rpiA"/>
    <property type="match status" value="1"/>
</dbReference>
<dbReference type="PANTHER" id="PTHR11934:SF0">
    <property type="entry name" value="RIBOSE-5-PHOSPHATE ISOMERASE"/>
    <property type="match status" value="1"/>
</dbReference>
<dbReference type="Gene3D" id="3.30.70.260">
    <property type="match status" value="1"/>
</dbReference>
<gene>
    <name evidence="6" type="ORF">LCGC14_1673460</name>
</gene>
<dbReference type="AlphaFoldDB" id="A0A0F9KQH5"/>
<dbReference type="PANTHER" id="PTHR11934">
    <property type="entry name" value="RIBOSE-5-PHOSPHATE ISOMERASE"/>
    <property type="match status" value="1"/>
</dbReference>
<dbReference type="GO" id="GO:0005737">
    <property type="term" value="C:cytoplasm"/>
    <property type="evidence" value="ECO:0007669"/>
    <property type="project" value="TreeGrafter"/>
</dbReference>
<dbReference type="GO" id="GO:0009052">
    <property type="term" value="P:pentose-phosphate shunt, non-oxidative branch"/>
    <property type="evidence" value="ECO:0007669"/>
    <property type="project" value="InterPro"/>
</dbReference>
<evidence type="ECO:0000256" key="2">
    <source>
        <dbReference type="ARBA" id="ARBA00008088"/>
    </source>
</evidence>
<organism evidence="6">
    <name type="scientific">marine sediment metagenome</name>
    <dbReference type="NCBI Taxonomy" id="412755"/>
    <lineage>
        <taxon>unclassified sequences</taxon>
        <taxon>metagenomes</taxon>
        <taxon>ecological metagenomes</taxon>
    </lineage>
</organism>
<dbReference type="InterPro" id="IPR037171">
    <property type="entry name" value="NagB/RpiA_transferase-like"/>
</dbReference>
<sequence length="237" mass="26021">MRIMVENSIELGKKNAAIKAVEENVKKNMIIGIGSGSTIVYAVKHIAELNREKSLNLKCIPSSFQSYQLIIENGLELGTLEQYPEIDLDLDGADEIDKDLNLIKGGGGCLVQEKIIASNSKKLVILADFRKNSEKLGMNWKRGVPIEVIPMAHFPIMKKLKNVGGNPVLRMAKSKNGPLITDNGNFILDVDFGVIENPERLNQKIIFIPGVVDTGLFIGMASKAYIGTEDGKVLIMQ</sequence>
<dbReference type="SUPFAM" id="SSF100950">
    <property type="entry name" value="NagB/RpiA/CoA transferase-like"/>
    <property type="match status" value="1"/>
</dbReference>